<evidence type="ECO:0000313" key="13">
    <source>
        <dbReference type="EMBL" id="GHP07457.1"/>
    </source>
</evidence>
<dbReference type="PROSITE" id="PS50088">
    <property type="entry name" value="ANK_REPEAT"/>
    <property type="match status" value="1"/>
</dbReference>
<evidence type="ECO:0000313" key="14">
    <source>
        <dbReference type="Proteomes" id="UP000660262"/>
    </source>
</evidence>
<evidence type="ECO:0000256" key="3">
    <source>
        <dbReference type="ARBA" id="ARBA00022679"/>
    </source>
</evidence>
<keyword evidence="4 10" id="KW-0547">Nucleotide-binding</keyword>
<dbReference type="InterPro" id="IPR000719">
    <property type="entry name" value="Prot_kinase_dom"/>
</dbReference>
<dbReference type="InterPro" id="IPR050538">
    <property type="entry name" value="MAP_kinase_kinase_kinase"/>
</dbReference>
<feature type="region of interest" description="Disordered" evidence="11">
    <location>
        <begin position="1"/>
        <end position="23"/>
    </location>
</feature>
<feature type="region of interest" description="Disordered" evidence="11">
    <location>
        <begin position="117"/>
        <end position="141"/>
    </location>
</feature>
<gene>
    <name evidence="13" type="ORF">PPROV_000619900</name>
</gene>
<evidence type="ECO:0000256" key="8">
    <source>
        <dbReference type="ARBA" id="ARBA00048329"/>
    </source>
</evidence>
<organism evidence="13 14">
    <name type="scientific">Pycnococcus provasolii</name>
    <dbReference type="NCBI Taxonomy" id="41880"/>
    <lineage>
        <taxon>Eukaryota</taxon>
        <taxon>Viridiplantae</taxon>
        <taxon>Chlorophyta</taxon>
        <taxon>Pseudoscourfieldiophyceae</taxon>
        <taxon>Pseudoscourfieldiales</taxon>
        <taxon>Pycnococcaceae</taxon>
        <taxon>Pycnococcus</taxon>
    </lineage>
</organism>
<dbReference type="SMART" id="SM00220">
    <property type="entry name" value="S_TKc"/>
    <property type="match status" value="1"/>
</dbReference>
<feature type="region of interest" description="Disordered" evidence="11">
    <location>
        <begin position="621"/>
        <end position="722"/>
    </location>
</feature>
<dbReference type="InterPro" id="IPR002110">
    <property type="entry name" value="Ankyrin_rpt"/>
</dbReference>
<evidence type="ECO:0000256" key="4">
    <source>
        <dbReference type="ARBA" id="ARBA00022741"/>
    </source>
</evidence>
<evidence type="ECO:0000256" key="9">
    <source>
        <dbReference type="PROSITE-ProRule" id="PRU00023"/>
    </source>
</evidence>
<dbReference type="InterPro" id="IPR017441">
    <property type="entry name" value="Protein_kinase_ATP_BS"/>
</dbReference>
<protein>
    <recommendedName>
        <fullName evidence="2">mitogen-activated protein kinase kinase kinase</fullName>
        <ecNumber evidence="2">2.7.11.25</ecNumber>
    </recommendedName>
</protein>
<evidence type="ECO:0000256" key="10">
    <source>
        <dbReference type="PROSITE-ProRule" id="PRU10141"/>
    </source>
</evidence>
<evidence type="ECO:0000256" key="1">
    <source>
        <dbReference type="ARBA" id="ARBA00006529"/>
    </source>
</evidence>
<dbReference type="InterPro" id="IPR008271">
    <property type="entry name" value="Ser/Thr_kinase_AS"/>
</dbReference>
<dbReference type="SUPFAM" id="SSF56112">
    <property type="entry name" value="Protein kinase-like (PK-like)"/>
    <property type="match status" value="1"/>
</dbReference>
<feature type="compositionally biased region" description="Acidic residues" evidence="11">
    <location>
        <begin position="625"/>
        <end position="636"/>
    </location>
</feature>
<dbReference type="SMART" id="SM00248">
    <property type="entry name" value="ANK"/>
    <property type="match status" value="2"/>
</dbReference>
<comment type="caution">
    <text evidence="13">The sequence shown here is derived from an EMBL/GenBank/DDBJ whole genome shotgun (WGS) entry which is preliminary data.</text>
</comment>
<keyword evidence="6 10" id="KW-0067">ATP-binding</keyword>
<feature type="compositionally biased region" description="Low complexity" evidence="11">
    <location>
        <begin position="207"/>
        <end position="219"/>
    </location>
</feature>
<feature type="repeat" description="ANK" evidence="9">
    <location>
        <begin position="514"/>
        <end position="546"/>
    </location>
</feature>
<dbReference type="OrthoDB" id="266718at2759"/>
<evidence type="ECO:0000256" key="7">
    <source>
        <dbReference type="ARBA" id="ARBA00047559"/>
    </source>
</evidence>
<feature type="domain" description="Protein kinase" evidence="12">
    <location>
        <begin position="828"/>
        <end position="1136"/>
    </location>
</feature>
<dbReference type="Gene3D" id="1.25.40.20">
    <property type="entry name" value="Ankyrin repeat-containing domain"/>
    <property type="match status" value="1"/>
</dbReference>
<keyword evidence="5" id="KW-0418">Kinase</keyword>
<keyword evidence="9" id="KW-0040">ANK repeat</keyword>
<feature type="compositionally biased region" description="Low complexity" evidence="11">
    <location>
        <begin position="166"/>
        <end position="181"/>
    </location>
</feature>
<dbReference type="PROSITE" id="PS50297">
    <property type="entry name" value="ANK_REP_REGION"/>
    <property type="match status" value="1"/>
</dbReference>
<feature type="region of interest" description="Disordered" evidence="11">
    <location>
        <begin position="321"/>
        <end position="344"/>
    </location>
</feature>
<dbReference type="Pfam" id="PF00069">
    <property type="entry name" value="Pkinase"/>
    <property type="match status" value="2"/>
</dbReference>
<dbReference type="Gene3D" id="1.10.510.10">
    <property type="entry name" value="Transferase(Phosphotransferase) domain 1"/>
    <property type="match status" value="2"/>
</dbReference>
<reference evidence="13" key="1">
    <citation type="submission" date="2020-10" db="EMBL/GenBank/DDBJ databases">
        <title>Unveiling of a novel bifunctional photoreceptor, Dualchrome1, isolated from a cosmopolitan green alga.</title>
        <authorList>
            <person name="Suzuki S."/>
            <person name="Kawachi M."/>
        </authorList>
    </citation>
    <scope>NUCLEOTIDE SEQUENCE</scope>
    <source>
        <strain evidence="13">NIES 2893</strain>
    </source>
</reference>
<feature type="region of interest" description="Disordered" evidence="11">
    <location>
        <begin position="154"/>
        <end position="219"/>
    </location>
</feature>
<dbReference type="GO" id="GO:0005524">
    <property type="term" value="F:ATP binding"/>
    <property type="evidence" value="ECO:0007669"/>
    <property type="project" value="UniProtKB-UniRule"/>
</dbReference>
<dbReference type="EC" id="2.7.11.25" evidence="2"/>
<dbReference type="CDD" id="cd06606">
    <property type="entry name" value="STKc_MAPKKK"/>
    <property type="match status" value="1"/>
</dbReference>
<feature type="region of interest" description="Disordered" evidence="11">
    <location>
        <begin position="1626"/>
        <end position="1650"/>
    </location>
</feature>
<feature type="compositionally biased region" description="Polar residues" evidence="11">
    <location>
        <begin position="12"/>
        <end position="23"/>
    </location>
</feature>
<name>A0A830HR53_9CHLO</name>
<comment type="catalytic activity">
    <reaction evidence="7">
        <text>L-threonyl-[protein] + ATP = O-phospho-L-threonyl-[protein] + ADP + H(+)</text>
        <dbReference type="Rhea" id="RHEA:46608"/>
        <dbReference type="Rhea" id="RHEA-COMP:11060"/>
        <dbReference type="Rhea" id="RHEA-COMP:11605"/>
        <dbReference type="ChEBI" id="CHEBI:15378"/>
        <dbReference type="ChEBI" id="CHEBI:30013"/>
        <dbReference type="ChEBI" id="CHEBI:30616"/>
        <dbReference type="ChEBI" id="CHEBI:61977"/>
        <dbReference type="ChEBI" id="CHEBI:456216"/>
        <dbReference type="EC" id="2.7.11.25"/>
    </reaction>
</comment>
<feature type="region of interest" description="Disordered" evidence="11">
    <location>
        <begin position="377"/>
        <end position="417"/>
    </location>
</feature>
<evidence type="ECO:0000256" key="2">
    <source>
        <dbReference type="ARBA" id="ARBA00012406"/>
    </source>
</evidence>
<feature type="region of interest" description="Disordered" evidence="11">
    <location>
        <begin position="1213"/>
        <end position="1234"/>
    </location>
</feature>
<feature type="region of interest" description="Disordered" evidence="11">
    <location>
        <begin position="263"/>
        <end position="297"/>
    </location>
</feature>
<accession>A0A830HR53</accession>
<keyword evidence="3" id="KW-0808">Transferase</keyword>
<dbReference type="PROSITE" id="PS50011">
    <property type="entry name" value="PROTEIN_KINASE_DOM"/>
    <property type="match status" value="1"/>
</dbReference>
<dbReference type="Pfam" id="PF13857">
    <property type="entry name" value="Ank_5"/>
    <property type="match status" value="1"/>
</dbReference>
<dbReference type="GO" id="GO:0004709">
    <property type="term" value="F:MAP kinase kinase kinase activity"/>
    <property type="evidence" value="ECO:0007669"/>
    <property type="project" value="UniProtKB-EC"/>
</dbReference>
<evidence type="ECO:0000256" key="6">
    <source>
        <dbReference type="ARBA" id="ARBA00022840"/>
    </source>
</evidence>
<dbReference type="PROSITE" id="PS00107">
    <property type="entry name" value="PROTEIN_KINASE_ATP"/>
    <property type="match status" value="1"/>
</dbReference>
<dbReference type="InterPro" id="IPR011009">
    <property type="entry name" value="Kinase-like_dom_sf"/>
</dbReference>
<evidence type="ECO:0000256" key="11">
    <source>
        <dbReference type="SAM" id="MobiDB-lite"/>
    </source>
</evidence>
<dbReference type="EMBL" id="BNJQ01000017">
    <property type="protein sequence ID" value="GHP07457.1"/>
    <property type="molecule type" value="Genomic_DNA"/>
</dbReference>
<comment type="similarity">
    <text evidence="1">Belongs to the protein kinase superfamily. STE Ser/Thr protein kinase family. MAP kinase kinase kinase subfamily.</text>
</comment>
<proteinExistence type="inferred from homology"/>
<dbReference type="PROSITE" id="PS00108">
    <property type="entry name" value="PROTEIN_KINASE_ST"/>
    <property type="match status" value="1"/>
</dbReference>
<sequence length="1650" mass="176786">MATRRSPAAATTMVSGANTHGGQANAQALSSVGVRVMGRGANNAATHANNTAVGAMLYANTNLPGVPRAVVNPHVTLSPARARGSPSKLAASPSRMMARQMPKDVVAQAKAELAAAGSQARASGAIPSPTRPLAIGTARPKGLGLRLLRNLNQDERSPMGSPQSMPAQSPQGSLSGSPQKGRQGQSPVARRRLALGAQGATFGGGATSPASPQATTARSPAHLGRLTQSRFAHERIVSHAAAAENANAARSAAARDAAAQRSAALRKVMSAPDGQLQGPTHGASTRRGLGLRKPLPLPPAMLGSPVAGSVVASPQKVRGHNVSFNNRYGAPGDPSARDTPSPNLARTTTEHAMAESDRQLTSLLTSTSELTTMALARAQPQQSTPHPPQQPRGIRPSPLSQPRLAMPTSESSKALRDEESLHPFAEVDDSAPSSSYAADLPDKQLVLFSKLKSCIVRSDVDAFEAPLAKDVDVNAVHSPGEETLLHEAARVGNTEICTLLVTKYNMDPNSRDRLLYTPLHHACQYSHRGAVRALLNAGASIRARTVSGETPLQLATSDRVRRLFGHKIGGTSPDTPAQPTRPEFDHQDPFSGLVSPPEIGYNVPVYDGATSGAVAISRHAREGNNSEDDGDSDSDSDSVNIGLDIPERTQTPPLLRSPPKHKFHASPASHATKSLETTTPRVGVATTVGDSADSEPPPVPEQVVSPSPTPATPPLQQPRVQQLQAQPMVDIGLPPSAAYPNAGLHPREGIFAIGGGDQNAAMDAIDTSLYPAPSASGDLVAELAARMTARAAGDPVDAVGPKGAMTAIEAQTNMFQRSVHMQTGGMHWARGELIGEGAYGKVYAGLCQKTGELMAVKQMNLVCAGEVTDAVANAVRRKASSLEREIEMYKALCHKHVVRYIACETVDEICYVFLEFVPGGSIASMLRRFGAFSETLTARYARQILLGLEYMHNSGVAHRDVKGANILVARDGVIKLADFGASRLTKKRSTPRQGDDERGEEDAAEGAAAAVETKDEMSTPTAASGDEDERSNTNGMKSIHGSIFWMAPETVRGQGYGRRADIWSAGATVVEMLTAKRPWPDLENHWSAMFAIARATGGPPLPKNLTAPCAKFLSRCFMYDPKDRPVASELLGDAFLVSSESAVREATQAVISNASGAEIKVLSGAIAFANCTFCSTSSKMARIFVLLAVVVGAYYHYTVTHLTTTTANAQRRISPSRRVVESQQKNNDNPYRGVTDMDELFSLLPGDSTGTAAEECMSILFCRVQMATIESGEAQRQEELKEQKEKEKKVRNPYSSTTSLYIYLHVLYDDERCSPFFGKAQQQRAARKDVDEMYKKLEKTTPKESTWRSSLDASNVTEKQCKYAKAWSNQLEGIDGAVSTKKNSDRYEGVEKSRSPYVYYRTCILDSEIPDNDQKSWRAASMRALNPPFTATEKTSLSSPSPPADFLQKFGNATKGTWFFYRLTASCRESSTRQYQEQAQWFFGRGSYIRRGGTGWFGDSTTDFKPLTGTSNCPKCVFLHSDTKEFNNNNDDLLYFWDWDESSTTRSKILSPTPVKPWRASNPSELGKVYAYKVGLRGGGQSTWNNKLGGGARSLSAPKDCTRDNCSSVGTVRTSGTPLGRSAVLSSTVRGRGEGRGASSSSVPGAQWSF</sequence>
<comment type="catalytic activity">
    <reaction evidence="8">
        <text>L-seryl-[protein] + ATP = O-phospho-L-seryl-[protein] + ADP + H(+)</text>
        <dbReference type="Rhea" id="RHEA:17989"/>
        <dbReference type="Rhea" id="RHEA-COMP:9863"/>
        <dbReference type="Rhea" id="RHEA-COMP:11604"/>
        <dbReference type="ChEBI" id="CHEBI:15378"/>
        <dbReference type="ChEBI" id="CHEBI:29999"/>
        <dbReference type="ChEBI" id="CHEBI:30616"/>
        <dbReference type="ChEBI" id="CHEBI:83421"/>
        <dbReference type="ChEBI" id="CHEBI:456216"/>
        <dbReference type="EC" id="2.7.11.25"/>
    </reaction>
</comment>
<feature type="binding site" evidence="10">
    <location>
        <position position="857"/>
    </location>
    <ligand>
        <name>ATP</name>
        <dbReference type="ChEBI" id="CHEBI:30616"/>
    </ligand>
</feature>
<feature type="region of interest" description="Disordered" evidence="11">
    <location>
        <begin position="567"/>
        <end position="596"/>
    </location>
</feature>
<dbReference type="PANTHER" id="PTHR48016">
    <property type="entry name" value="MAP KINASE KINASE KINASE SSK2-RELATED-RELATED"/>
    <property type="match status" value="1"/>
</dbReference>
<keyword evidence="14" id="KW-1185">Reference proteome</keyword>
<feature type="compositionally biased region" description="Pro residues" evidence="11">
    <location>
        <begin position="707"/>
        <end position="716"/>
    </location>
</feature>
<dbReference type="InterPro" id="IPR036770">
    <property type="entry name" value="Ankyrin_rpt-contain_sf"/>
</dbReference>
<evidence type="ECO:0000259" key="12">
    <source>
        <dbReference type="PROSITE" id="PS50011"/>
    </source>
</evidence>
<dbReference type="Proteomes" id="UP000660262">
    <property type="component" value="Unassembled WGS sequence"/>
</dbReference>
<feature type="compositionally biased region" description="Polar residues" evidence="11">
    <location>
        <begin position="669"/>
        <end position="680"/>
    </location>
</feature>
<evidence type="ECO:0000256" key="5">
    <source>
        <dbReference type="ARBA" id="ARBA00022777"/>
    </source>
</evidence>
<feature type="region of interest" description="Disordered" evidence="11">
    <location>
        <begin position="985"/>
        <end position="1034"/>
    </location>
</feature>
<dbReference type="PANTHER" id="PTHR48016:SF56">
    <property type="entry name" value="MAPKK KINASE"/>
    <property type="match status" value="1"/>
</dbReference>
<dbReference type="SUPFAM" id="SSF48403">
    <property type="entry name" value="Ankyrin repeat"/>
    <property type="match status" value="1"/>
</dbReference>